<dbReference type="Proteomes" id="UP001178507">
    <property type="component" value="Unassembled WGS sequence"/>
</dbReference>
<evidence type="ECO:0000313" key="1">
    <source>
        <dbReference type="EMBL" id="CAJ1383280.1"/>
    </source>
</evidence>
<gene>
    <name evidence="1" type="ORF">EVOR1521_LOCUS10438</name>
</gene>
<sequence>MEDRLSRALQRSVSAALAGAAKRHGAEVGLCSARTGEGVDELFCSVLAACLEGNGLPAAEPVLNRVAGTLTSAQLMEHLLRRHVDRRRSRPLELA</sequence>
<protein>
    <submittedName>
        <fullName evidence="1">Uncharacterized protein</fullName>
    </submittedName>
</protein>
<evidence type="ECO:0000313" key="2">
    <source>
        <dbReference type="Proteomes" id="UP001178507"/>
    </source>
</evidence>
<proteinExistence type="predicted"/>
<keyword evidence="2" id="KW-1185">Reference proteome</keyword>
<dbReference type="AlphaFoldDB" id="A0AA36MRT2"/>
<reference evidence="1" key="1">
    <citation type="submission" date="2023-08" db="EMBL/GenBank/DDBJ databases">
        <authorList>
            <person name="Chen Y."/>
            <person name="Shah S."/>
            <person name="Dougan E. K."/>
            <person name="Thang M."/>
            <person name="Chan C."/>
        </authorList>
    </citation>
    <scope>NUCLEOTIDE SEQUENCE</scope>
</reference>
<organism evidence="1 2">
    <name type="scientific">Effrenium voratum</name>
    <dbReference type="NCBI Taxonomy" id="2562239"/>
    <lineage>
        <taxon>Eukaryota</taxon>
        <taxon>Sar</taxon>
        <taxon>Alveolata</taxon>
        <taxon>Dinophyceae</taxon>
        <taxon>Suessiales</taxon>
        <taxon>Symbiodiniaceae</taxon>
        <taxon>Effrenium</taxon>
    </lineage>
</organism>
<accession>A0AA36MRT2</accession>
<comment type="caution">
    <text evidence="1">The sequence shown here is derived from an EMBL/GenBank/DDBJ whole genome shotgun (WGS) entry which is preliminary data.</text>
</comment>
<name>A0AA36MRT2_9DINO</name>
<dbReference type="EMBL" id="CAUJNA010001001">
    <property type="protein sequence ID" value="CAJ1383280.1"/>
    <property type="molecule type" value="Genomic_DNA"/>
</dbReference>